<evidence type="ECO:0000256" key="6">
    <source>
        <dbReference type="ARBA" id="ARBA00022989"/>
    </source>
</evidence>
<feature type="transmembrane region" description="Helical" evidence="9">
    <location>
        <begin position="46"/>
        <end position="65"/>
    </location>
</feature>
<dbReference type="EMBL" id="BMES01000002">
    <property type="protein sequence ID" value="GGH22395.1"/>
    <property type="molecule type" value="Genomic_DNA"/>
</dbReference>
<dbReference type="AlphaFoldDB" id="A0A917I814"/>
<dbReference type="Pfam" id="PF01061">
    <property type="entry name" value="ABC2_membrane"/>
    <property type="match status" value="1"/>
</dbReference>
<feature type="transmembrane region" description="Helical" evidence="9">
    <location>
        <begin position="239"/>
        <end position="260"/>
    </location>
</feature>
<keyword evidence="6 9" id="KW-1133">Transmembrane helix</keyword>
<reference evidence="11" key="2">
    <citation type="submission" date="2020-09" db="EMBL/GenBank/DDBJ databases">
        <authorList>
            <person name="Sun Q."/>
            <person name="Zhou Y."/>
        </authorList>
    </citation>
    <scope>NUCLEOTIDE SEQUENCE</scope>
    <source>
        <strain evidence="11">CGMCC 1.12214</strain>
    </source>
</reference>
<keyword evidence="4" id="KW-1003">Cell membrane</keyword>
<dbReference type="GO" id="GO:0005886">
    <property type="term" value="C:plasma membrane"/>
    <property type="evidence" value="ECO:0007669"/>
    <property type="project" value="UniProtKB-SubCell"/>
</dbReference>
<dbReference type="Proteomes" id="UP000603912">
    <property type="component" value="Unassembled WGS sequence"/>
</dbReference>
<keyword evidence="12" id="KW-1185">Reference proteome</keyword>
<dbReference type="InterPro" id="IPR013525">
    <property type="entry name" value="ABC2_TM"/>
</dbReference>
<sequence>MAFYHIISRREAALAVADLSTGSRSWPIWTHLGLMDIRQRYRRSRLGQFWITLSMALFVGGIGLVNASLFKAAAADYIPYLAASFTVWTLVAGLANDATGVFTQAAPFLRQAAIPKTVFVLRVMTRNLVAFAHNLAIVPMVFLVFGVWPGTTALLALPGLALLLAAGFCAVHAVGVLATRFRDLPQIMQNVVQLAFFLTPVMWRPEQLGPQARALLSFNPFAVYLSLVADPLLGRAPPLGTWLAGVGLLLPLAGVAWILFARFRARIPYWL</sequence>
<evidence type="ECO:0000313" key="11">
    <source>
        <dbReference type="EMBL" id="GGH22395.1"/>
    </source>
</evidence>
<protein>
    <submittedName>
        <fullName evidence="11">Sugar ABC transporter permease</fullName>
    </submittedName>
</protein>
<keyword evidence="7" id="KW-0762">Sugar transport</keyword>
<dbReference type="RefSeq" id="WP_188518312.1">
    <property type="nucleotide sequence ID" value="NZ_BMES01000002.1"/>
</dbReference>
<evidence type="ECO:0000256" key="5">
    <source>
        <dbReference type="ARBA" id="ARBA00022692"/>
    </source>
</evidence>
<dbReference type="GO" id="GO:0015774">
    <property type="term" value="P:polysaccharide transport"/>
    <property type="evidence" value="ECO:0007669"/>
    <property type="project" value="UniProtKB-KW"/>
</dbReference>
<keyword evidence="7" id="KW-0625">Polysaccharide transport</keyword>
<evidence type="ECO:0000256" key="2">
    <source>
        <dbReference type="ARBA" id="ARBA00007783"/>
    </source>
</evidence>
<feature type="domain" description="ABC-2 type transporter transmembrane" evidence="10">
    <location>
        <begin position="37"/>
        <end position="228"/>
    </location>
</feature>
<comment type="caution">
    <text evidence="11">The sequence shown here is derived from an EMBL/GenBank/DDBJ whole genome shotgun (WGS) entry which is preliminary data.</text>
</comment>
<evidence type="ECO:0000256" key="7">
    <source>
        <dbReference type="ARBA" id="ARBA00023047"/>
    </source>
</evidence>
<dbReference type="PANTHER" id="PTHR30413:SF10">
    <property type="entry name" value="CAPSULE POLYSACCHARIDE EXPORT INNER-MEMBRANE PROTEIN CTRC"/>
    <property type="match status" value="1"/>
</dbReference>
<comment type="subcellular location">
    <subcellularLocation>
        <location evidence="1">Cell membrane</location>
        <topology evidence="1">Multi-pass membrane protein</topology>
    </subcellularLocation>
</comment>
<dbReference type="PANTHER" id="PTHR30413">
    <property type="entry name" value="INNER MEMBRANE TRANSPORT PERMEASE"/>
    <property type="match status" value="1"/>
</dbReference>
<comment type="similarity">
    <text evidence="2">Belongs to the ABC-2 integral membrane protein family.</text>
</comment>
<evidence type="ECO:0000313" key="12">
    <source>
        <dbReference type="Proteomes" id="UP000603912"/>
    </source>
</evidence>
<evidence type="ECO:0000259" key="10">
    <source>
        <dbReference type="Pfam" id="PF01061"/>
    </source>
</evidence>
<feature type="transmembrane region" description="Helical" evidence="9">
    <location>
        <begin position="128"/>
        <end position="148"/>
    </location>
</feature>
<reference evidence="11" key="1">
    <citation type="journal article" date="2014" name="Int. J. Syst. Evol. Microbiol.">
        <title>Complete genome sequence of Corynebacterium casei LMG S-19264T (=DSM 44701T), isolated from a smear-ripened cheese.</title>
        <authorList>
            <consortium name="US DOE Joint Genome Institute (JGI-PGF)"/>
            <person name="Walter F."/>
            <person name="Albersmeier A."/>
            <person name="Kalinowski J."/>
            <person name="Ruckert C."/>
        </authorList>
    </citation>
    <scope>NUCLEOTIDE SEQUENCE</scope>
    <source>
        <strain evidence="11">CGMCC 1.12214</strain>
    </source>
</reference>
<evidence type="ECO:0000256" key="9">
    <source>
        <dbReference type="SAM" id="Phobius"/>
    </source>
</evidence>
<dbReference type="GO" id="GO:0015920">
    <property type="term" value="P:lipopolysaccharide transport"/>
    <property type="evidence" value="ECO:0007669"/>
    <property type="project" value="TreeGrafter"/>
</dbReference>
<gene>
    <name evidence="11" type="primary">rfbD</name>
    <name evidence="11" type="ORF">GCM10007036_27390</name>
</gene>
<organism evidence="11 12">
    <name type="scientific">Alsobacter metallidurans</name>
    <dbReference type="NCBI Taxonomy" id="340221"/>
    <lineage>
        <taxon>Bacteria</taxon>
        <taxon>Pseudomonadati</taxon>
        <taxon>Pseudomonadota</taxon>
        <taxon>Alphaproteobacteria</taxon>
        <taxon>Hyphomicrobiales</taxon>
        <taxon>Alsobacteraceae</taxon>
        <taxon>Alsobacter</taxon>
    </lineage>
</organism>
<evidence type="ECO:0000256" key="4">
    <source>
        <dbReference type="ARBA" id="ARBA00022475"/>
    </source>
</evidence>
<keyword evidence="8 9" id="KW-0472">Membrane</keyword>
<accession>A0A917I814</accession>
<feature type="transmembrane region" description="Helical" evidence="9">
    <location>
        <begin position="77"/>
        <end position="95"/>
    </location>
</feature>
<keyword evidence="3" id="KW-0813">Transport</keyword>
<name>A0A917I814_9HYPH</name>
<dbReference type="GO" id="GO:0140359">
    <property type="term" value="F:ABC-type transporter activity"/>
    <property type="evidence" value="ECO:0007669"/>
    <property type="project" value="InterPro"/>
</dbReference>
<proteinExistence type="inferred from homology"/>
<evidence type="ECO:0000256" key="3">
    <source>
        <dbReference type="ARBA" id="ARBA00022448"/>
    </source>
</evidence>
<evidence type="ECO:0000256" key="8">
    <source>
        <dbReference type="ARBA" id="ARBA00023136"/>
    </source>
</evidence>
<evidence type="ECO:0000256" key="1">
    <source>
        <dbReference type="ARBA" id="ARBA00004651"/>
    </source>
</evidence>
<keyword evidence="5 9" id="KW-0812">Transmembrane</keyword>
<feature type="transmembrane region" description="Helical" evidence="9">
    <location>
        <begin position="214"/>
        <end position="233"/>
    </location>
</feature>
<feature type="transmembrane region" description="Helical" evidence="9">
    <location>
        <begin position="154"/>
        <end position="178"/>
    </location>
</feature>